<protein>
    <submittedName>
        <fullName evidence="2">Alpha/beta hydrolase family protein</fullName>
    </submittedName>
</protein>
<evidence type="ECO:0000313" key="3">
    <source>
        <dbReference type="Proteomes" id="UP000317573"/>
    </source>
</evidence>
<keyword evidence="2" id="KW-0378">Hydrolase</keyword>
<dbReference type="SUPFAM" id="SSF53474">
    <property type="entry name" value="alpha/beta-Hydrolases"/>
    <property type="match status" value="1"/>
</dbReference>
<sequence length="540" mass="55833">MQVDDLAGWDPDALERTATELAACADAVDAVAGDVVRSASFDDAWSGAAHDGATSAFASYGRDLGAQAEAYRRVSACARFVVPRLRALHAELGELQARAAVRGFPLDDDELLAASLRSLLVRADGLDREAAARLSTESEPPATVLGEQDLLHTALPRSGSTTLPTLPDPATDPVQVAQWWNGLDDTARTALVAEHPERIGALDGLPAAARDLANRALLDDERRRLESVATQLRAELDAMFLGGTVIDRLGVTGLFTDADAGLEQTERKIEALDAIDATLAHGDRQLIALDLSGREAMAAVAVGDVDTAGHLAVFVPGAGSTVQGNLQGYDAQVAALRDSARLHLTGDSARLHLTNHTGGDPSVAAVTWLNYQAPQWGWGLAFTERSPVSDLAARIAAPRLVDFLDGLAAARPDDPRITTIGHSYGAVVSGLALRETGAVDAAVFVGAPGIGTGDVTDLRIPPGSAYLVEAECDIVADVGTFGGDPSFLAGLTHLPAGPGTTPAGVPLAGITGHSSYLTPGTSSSHHIAGVVAGTAERSTP</sequence>
<dbReference type="InterPro" id="IPR029058">
    <property type="entry name" value="AB_hydrolase_fold"/>
</dbReference>
<dbReference type="GO" id="GO:0016787">
    <property type="term" value="F:hydrolase activity"/>
    <property type="evidence" value="ECO:0007669"/>
    <property type="project" value="UniProtKB-KW"/>
</dbReference>
<evidence type="ECO:0000259" key="1">
    <source>
        <dbReference type="Pfam" id="PF06259"/>
    </source>
</evidence>
<accession>A0A562DLL6</accession>
<organism evidence="2 3">
    <name type="scientific">Rhodococcus rhodochrous J45</name>
    <dbReference type="NCBI Taxonomy" id="935266"/>
    <lineage>
        <taxon>Bacteria</taxon>
        <taxon>Bacillati</taxon>
        <taxon>Actinomycetota</taxon>
        <taxon>Actinomycetes</taxon>
        <taxon>Mycobacteriales</taxon>
        <taxon>Nocardiaceae</taxon>
        <taxon>Rhodococcus</taxon>
    </lineage>
</organism>
<evidence type="ECO:0000313" key="2">
    <source>
        <dbReference type="EMBL" id="TWH10559.1"/>
    </source>
</evidence>
<dbReference type="InterPro" id="IPR010427">
    <property type="entry name" value="DUF1023"/>
</dbReference>
<reference evidence="2 3" key="1">
    <citation type="submission" date="2019-07" db="EMBL/GenBank/DDBJ databases">
        <title>Genome sequencing of lignin-degrading bacterial isolates.</title>
        <authorList>
            <person name="Gladden J."/>
        </authorList>
    </citation>
    <scope>NUCLEOTIDE SEQUENCE [LARGE SCALE GENOMIC DNA]</scope>
    <source>
        <strain evidence="2 3">J45</strain>
    </source>
</reference>
<dbReference type="Pfam" id="PF06259">
    <property type="entry name" value="Abhydrolase_8"/>
    <property type="match status" value="1"/>
</dbReference>
<dbReference type="AlphaFoldDB" id="A0A562DLL6"/>
<name>A0A562DLL6_RHORH</name>
<dbReference type="EMBL" id="VLJT01000039">
    <property type="protein sequence ID" value="TWH10559.1"/>
    <property type="molecule type" value="Genomic_DNA"/>
</dbReference>
<proteinExistence type="predicted"/>
<dbReference type="Gene3D" id="3.40.50.1820">
    <property type="entry name" value="alpha/beta hydrolase"/>
    <property type="match status" value="1"/>
</dbReference>
<dbReference type="Proteomes" id="UP000317573">
    <property type="component" value="Unassembled WGS sequence"/>
</dbReference>
<comment type="caution">
    <text evidence="2">The sequence shown here is derived from an EMBL/GenBank/DDBJ whole genome shotgun (WGS) entry which is preliminary data.</text>
</comment>
<feature type="domain" description="DUF1023" evidence="1">
    <location>
        <begin position="295"/>
        <end position="481"/>
    </location>
</feature>
<gene>
    <name evidence="2" type="ORF">L618_000400000400</name>
</gene>